<evidence type="ECO:0000313" key="1">
    <source>
        <dbReference type="EMBL" id="OYD16959.1"/>
    </source>
</evidence>
<sequence>MKTIMVTLNEEILDTELGKDTAITIDTNNYTGKIIAIIAHSETAAPAEVTLEAQGLKVKT</sequence>
<evidence type="ECO:0000313" key="2">
    <source>
        <dbReference type="Proteomes" id="UP000215559"/>
    </source>
</evidence>
<organism evidence="1 2">
    <name type="scientific">candidate division WOR-3 bacterium JGI_Cruoil_03_51_56</name>
    <dbReference type="NCBI Taxonomy" id="1973747"/>
    <lineage>
        <taxon>Bacteria</taxon>
        <taxon>Bacteria division WOR-3</taxon>
    </lineage>
</organism>
<dbReference type="Proteomes" id="UP000215559">
    <property type="component" value="Unassembled WGS sequence"/>
</dbReference>
<protein>
    <submittedName>
        <fullName evidence="1">Uncharacterized protein</fullName>
    </submittedName>
</protein>
<accession>A0A235BXT2</accession>
<dbReference type="EMBL" id="NOZP01000031">
    <property type="protein sequence ID" value="OYD16959.1"/>
    <property type="molecule type" value="Genomic_DNA"/>
</dbReference>
<gene>
    <name evidence="1" type="ORF">CH330_01435</name>
</gene>
<comment type="caution">
    <text evidence="1">The sequence shown here is derived from an EMBL/GenBank/DDBJ whole genome shotgun (WGS) entry which is preliminary data.</text>
</comment>
<reference evidence="1 2" key="1">
    <citation type="submission" date="2017-07" db="EMBL/GenBank/DDBJ databases">
        <title>Recovery of genomes from metagenomes via a dereplication, aggregation, and scoring strategy.</title>
        <authorList>
            <person name="Sieber C.M."/>
            <person name="Probst A.J."/>
            <person name="Sharrar A."/>
            <person name="Thomas B.C."/>
            <person name="Hess M."/>
            <person name="Tringe S.G."/>
            <person name="Banfield J.F."/>
        </authorList>
    </citation>
    <scope>NUCLEOTIDE SEQUENCE [LARGE SCALE GENOMIC DNA]</scope>
    <source>
        <strain evidence="1">JGI_Cruoil_03_51_56</strain>
    </source>
</reference>
<proteinExistence type="predicted"/>
<dbReference type="AlphaFoldDB" id="A0A235BXT2"/>
<name>A0A235BXT2_UNCW3</name>